<dbReference type="PROSITE" id="PS50294">
    <property type="entry name" value="WD_REPEATS_REGION"/>
    <property type="match status" value="4"/>
</dbReference>
<comment type="subcellular location">
    <subcellularLocation>
        <location evidence="1">Mitochondrion outer membrane</location>
        <topology evidence="1">Peripheral membrane protein</topology>
        <orientation evidence="1">Cytoplasmic side</orientation>
    </subcellularLocation>
</comment>
<dbReference type="SUPFAM" id="SSF50978">
    <property type="entry name" value="WD40 repeat-like"/>
    <property type="match status" value="1"/>
</dbReference>
<keyword evidence="2 7" id="KW-0853">WD repeat</keyword>
<evidence type="ECO:0000256" key="5">
    <source>
        <dbReference type="ARBA" id="ARBA00039789"/>
    </source>
</evidence>
<sequence length="527" mass="58041">MMARPRADAANPPPKRRKLNDSATEDQSERESPARDESSSSDELAATSDYELERRRTSWSAKKAIANRRQYKNQSHSPNGSDSPDELSMDADGPWKRSTRKQSPTKDESAESDHHAENEEETDMKEEESGDFTPANDDTNNTESNDAHSPEQFEQPPPPPPPKPDRVNYVQKHLLRGHLRGVSAVRFSPDQTMIASGGADGTLKVWDTLTGNLIHSFEGHLAGISTVAWSPDNETIATGSDDKTIRLWNALTGKAHPRAFSGHHNYVYSIAFSPKGNILASGSYDEAVFLWDVRTAKVMRSLPAHSDPVAGIDVCHDGTLVVSCSSDGLIRIWDTMTGQCLRTLVHEDNPPVMAVRFSPNSKYVLAWTLDDCIRLWDYVQGRCIKTYQGHINRKYSLCGNFGTYQAPDGPAHAFAVSGSEDGALVCWDVVEKNILQRIEGHTDVVLGVDTAELNGKKLLASCGLDKTVRVWEEVVVEDEAAEDEKPESSPQRSHEGDDKMDLATDETIAPASEDVAMEAQEEAQDTG</sequence>
<feature type="repeat" description="WD" evidence="7">
    <location>
        <begin position="302"/>
        <end position="343"/>
    </location>
</feature>
<evidence type="ECO:0000256" key="4">
    <source>
        <dbReference type="ARBA" id="ARBA00038415"/>
    </source>
</evidence>
<comment type="caution">
    <text evidence="10">The sequence shown here is derived from an EMBL/GenBank/DDBJ whole genome shotgun (WGS) entry which is preliminary data.</text>
</comment>
<dbReference type="AlphaFoldDB" id="A0A6V8H3H5"/>
<organism evidence="10 11">
    <name type="scientific">Talaromyces pinophilus</name>
    <name type="common">Penicillium pinophilum</name>
    <dbReference type="NCBI Taxonomy" id="128442"/>
    <lineage>
        <taxon>Eukaryota</taxon>
        <taxon>Fungi</taxon>
        <taxon>Dikarya</taxon>
        <taxon>Ascomycota</taxon>
        <taxon>Pezizomycotina</taxon>
        <taxon>Eurotiomycetes</taxon>
        <taxon>Eurotiomycetidae</taxon>
        <taxon>Eurotiales</taxon>
        <taxon>Trichocomaceae</taxon>
        <taxon>Talaromyces</taxon>
        <taxon>Talaromyces sect. Talaromyces</taxon>
    </lineage>
</organism>
<protein>
    <recommendedName>
        <fullName evidence="5">Mitochondrial division protein 1</fullName>
    </recommendedName>
</protein>
<proteinExistence type="inferred from homology"/>
<dbReference type="PRINTS" id="PR00320">
    <property type="entry name" value="GPROTEINBRPT"/>
</dbReference>
<feature type="compositionally biased region" description="Acidic residues" evidence="8">
    <location>
        <begin position="515"/>
        <end position="527"/>
    </location>
</feature>
<dbReference type="GO" id="GO:0042393">
    <property type="term" value="F:histone binding"/>
    <property type="evidence" value="ECO:0007669"/>
    <property type="project" value="TreeGrafter"/>
</dbReference>
<dbReference type="InterPro" id="IPR001680">
    <property type="entry name" value="WD40_rpt"/>
</dbReference>
<name>A0A6V8H3H5_TALPI</name>
<feature type="repeat" description="WD" evidence="7">
    <location>
        <begin position="217"/>
        <end position="258"/>
    </location>
</feature>
<feature type="domain" description="WDR5-like beta-propeller" evidence="9">
    <location>
        <begin position="175"/>
        <end position="472"/>
    </location>
</feature>
<feature type="compositionally biased region" description="Polar residues" evidence="8">
    <location>
        <begin position="72"/>
        <end position="82"/>
    </location>
</feature>
<dbReference type="GO" id="GO:0048188">
    <property type="term" value="C:Set1C/COMPASS complex"/>
    <property type="evidence" value="ECO:0007669"/>
    <property type="project" value="TreeGrafter"/>
</dbReference>
<dbReference type="SMART" id="SM00320">
    <property type="entry name" value="WD40"/>
    <property type="match status" value="7"/>
</dbReference>
<dbReference type="PROSITE" id="PS50082">
    <property type="entry name" value="WD_REPEATS_2"/>
    <property type="match status" value="6"/>
</dbReference>
<comment type="similarity">
    <text evidence="4">Belongs to the WD repeat MDV1/CAF4 family.</text>
</comment>
<feature type="compositionally biased region" description="Acidic residues" evidence="8">
    <location>
        <begin position="118"/>
        <end position="130"/>
    </location>
</feature>
<feature type="repeat" description="WD" evidence="7">
    <location>
        <begin position="260"/>
        <end position="301"/>
    </location>
</feature>
<dbReference type="InterPro" id="IPR059122">
    <property type="entry name" value="Beta-prop_WDR5-like"/>
</dbReference>
<dbReference type="Proteomes" id="UP000053095">
    <property type="component" value="Unassembled WGS sequence"/>
</dbReference>
<evidence type="ECO:0000256" key="3">
    <source>
        <dbReference type="ARBA" id="ARBA00022737"/>
    </source>
</evidence>
<dbReference type="PANTHER" id="PTHR22847">
    <property type="entry name" value="WD40 REPEAT PROTEIN"/>
    <property type="match status" value="1"/>
</dbReference>
<evidence type="ECO:0000256" key="2">
    <source>
        <dbReference type="ARBA" id="ARBA00022574"/>
    </source>
</evidence>
<dbReference type="PANTHER" id="PTHR22847:SF637">
    <property type="entry name" value="WD REPEAT DOMAIN 5B"/>
    <property type="match status" value="1"/>
</dbReference>
<feature type="region of interest" description="Disordered" evidence="8">
    <location>
        <begin position="478"/>
        <end position="527"/>
    </location>
</feature>
<dbReference type="CDD" id="cd00200">
    <property type="entry name" value="WD40"/>
    <property type="match status" value="1"/>
</dbReference>
<dbReference type="InterPro" id="IPR036322">
    <property type="entry name" value="WD40_repeat_dom_sf"/>
</dbReference>
<evidence type="ECO:0000313" key="10">
    <source>
        <dbReference type="EMBL" id="GAM35878.1"/>
    </source>
</evidence>
<dbReference type="InterPro" id="IPR020472">
    <property type="entry name" value="WD40_PAC1"/>
</dbReference>
<dbReference type="FunFam" id="2.130.10.10:FF:000510">
    <property type="entry name" value="WD repeat protein"/>
    <property type="match status" value="1"/>
</dbReference>
<dbReference type="InterPro" id="IPR019775">
    <property type="entry name" value="WD40_repeat_CS"/>
</dbReference>
<feature type="compositionally biased region" description="Basic and acidic residues" evidence="8">
    <location>
        <begin position="104"/>
        <end position="117"/>
    </location>
</feature>
<evidence type="ECO:0000256" key="6">
    <source>
        <dbReference type="ARBA" id="ARBA00043913"/>
    </source>
</evidence>
<evidence type="ECO:0000256" key="7">
    <source>
        <dbReference type="PROSITE-ProRule" id="PRU00221"/>
    </source>
</evidence>
<dbReference type="GO" id="GO:0005741">
    <property type="term" value="C:mitochondrial outer membrane"/>
    <property type="evidence" value="ECO:0007669"/>
    <property type="project" value="UniProtKB-SubCell"/>
</dbReference>
<keyword evidence="3" id="KW-0677">Repeat</keyword>
<keyword evidence="11" id="KW-1185">Reference proteome</keyword>
<accession>A0A6V8H3H5</accession>
<evidence type="ECO:0000256" key="8">
    <source>
        <dbReference type="SAM" id="MobiDB-lite"/>
    </source>
</evidence>
<feature type="compositionally biased region" description="Basic and acidic residues" evidence="8">
    <location>
        <begin position="27"/>
        <end position="38"/>
    </location>
</feature>
<reference evidence="11" key="1">
    <citation type="journal article" date="2015" name="Genome Announc.">
        <title>Draft genome sequence of Talaromyces cellulolyticus strain Y-94, a source of lignocellulosic biomass-degrading enzymes.</title>
        <authorList>
            <person name="Fujii T."/>
            <person name="Koike H."/>
            <person name="Sawayama S."/>
            <person name="Yano S."/>
            <person name="Inoue H."/>
        </authorList>
    </citation>
    <scope>NUCLEOTIDE SEQUENCE [LARGE SCALE GENOMIC DNA]</scope>
    <source>
        <strain evidence="11">Y-94</strain>
    </source>
</reference>
<dbReference type="EMBL" id="DF933813">
    <property type="protein sequence ID" value="GAM35878.1"/>
    <property type="molecule type" value="Genomic_DNA"/>
</dbReference>
<dbReference type="Gene3D" id="2.130.10.10">
    <property type="entry name" value="YVTN repeat-like/Quinoprotein amine dehydrogenase"/>
    <property type="match status" value="1"/>
</dbReference>
<evidence type="ECO:0000259" key="9">
    <source>
        <dbReference type="Pfam" id="PF25175"/>
    </source>
</evidence>
<comment type="function">
    <text evidence="6">Involved in mitochondrial fission. Acts as an adapter protein required to form mitochondrial fission complexes. Formation of these complexes is required to promote constriction and fission of the mitochondrial compartment at a late step in mitochondrial division.</text>
</comment>
<evidence type="ECO:0000313" key="11">
    <source>
        <dbReference type="Proteomes" id="UP000053095"/>
    </source>
</evidence>
<feature type="compositionally biased region" description="Basic and acidic residues" evidence="8">
    <location>
        <begin position="492"/>
        <end position="502"/>
    </location>
</feature>
<feature type="repeat" description="WD" evidence="7">
    <location>
        <begin position="175"/>
        <end position="216"/>
    </location>
</feature>
<dbReference type="InterPro" id="IPR015943">
    <property type="entry name" value="WD40/YVTN_repeat-like_dom_sf"/>
</dbReference>
<feature type="repeat" description="WD" evidence="7">
    <location>
        <begin position="345"/>
        <end position="386"/>
    </location>
</feature>
<dbReference type="PROSITE" id="PS00678">
    <property type="entry name" value="WD_REPEATS_1"/>
    <property type="match status" value="2"/>
</dbReference>
<feature type="region of interest" description="Disordered" evidence="8">
    <location>
        <begin position="1"/>
        <end position="167"/>
    </location>
</feature>
<feature type="repeat" description="WD" evidence="7">
    <location>
        <begin position="438"/>
        <end position="472"/>
    </location>
</feature>
<dbReference type="Pfam" id="PF25175">
    <property type="entry name" value="Beta-prop_WDR5"/>
    <property type="match status" value="1"/>
</dbReference>
<feature type="compositionally biased region" description="Low complexity" evidence="8">
    <location>
        <begin position="1"/>
        <end position="10"/>
    </location>
</feature>
<gene>
    <name evidence="10" type="ORF">TCE0_017f04545</name>
</gene>
<evidence type="ECO:0000256" key="1">
    <source>
        <dbReference type="ARBA" id="ARBA00004570"/>
    </source>
</evidence>